<organism evidence="2 3">
    <name type="scientific">Rubellimicrobium rubrum</name>
    <dbReference type="NCBI Taxonomy" id="2585369"/>
    <lineage>
        <taxon>Bacteria</taxon>
        <taxon>Pseudomonadati</taxon>
        <taxon>Pseudomonadota</taxon>
        <taxon>Alphaproteobacteria</taxon>
        <taxon>Rhodobacterales</taxon>
        <taxon>Roseobacteraceae</taxon>
        <taxon>Rubellimicrobium</taxon>
    </lineage>
</organism>
<accession>A0A5C4MPH6</accession>
<keyword evidence="3" id="KW-1185">Reference proteome</keyword>
<dbReference type="EMBL" id="VDFU01000023">
    <property type="protein sequence ID" value="TNC47736.1"/>
    <property type="molecule type" value="Genomic_DNA"/>
</dbReference>
<name>A0A5C4MPH6_9RHOB</name>
<dbReference type="InterPro" id="IPR035919">
    <property type="entry name" value="EAL_sf"/>
</dbReference>
<reference evidence="2 3" key="1">
    <citation type="submission" date="2019-06" db="EMBL/GenBank/DDBJ databases">
        <title>YIM 131921 draft genome.</title>
        <authorList>
            <person name="Jiang L."/>
        </authorList>
    </citation>
    <scope>NUCLEOTIDE SEQUENCE [LARGE SCALE GENOMIC DNA]</scope>
    <source>
        <strain evidence="2 3">YIM 131921</strain>
    </source>
</reference>
<evidence type="ECO:0000313" key="3">
    <source>
        <dbReference type="Proteomes" id="UP000305887"/>
    </source>
</evidence>
<dbReference type="Pfam" id="PF00563">
    <property type="entry name" value="EAL"/>
    <property type="match status" value="1"/>
</dbReference>
<proteinExistence type="predicted"/>
<dbReference type="Pfam" id="PF01590">
    <property type="entry name" value="GAF"/>
    <property type="match status" value="1"/>
</dbReference>
<sequence length="436" mass="47321">MALSLAEILNLKTGPSRQLLQRKMHSIASALRELFGMEVAFISRLENGWRHFEVTDVHPGLECLGISPGASARASESYCLAVAEGRLPELIQDAQQLQAAADFAATRAIPVGAHLSVPIRLSQGRVFGTVCAFRRQGDHSLNERDLTVFRLCAEVLALDIDDVERREQALMDRHARVQQILDAHDFQIHFQPVMALTSDVVVGHEALLRVEGESDIAAFIEAAHEVGLGVSLEEAAVQRAVEQYHPLAQGHSLSLNLSPKALLAGEWDRILPEASRSRIVLELTEHASVADYPALVEALRPLRASGVRVAVDDVGAGFASLLHVTRLRPDQIKIDRSLVSSLDADHGRFQVVATLAGLAARIGAVPVAEGVERPAEVQALREIGVELVQGYYFGRPALLKSQSNFTKNHDDELLQHKLGRAEGLASACIGAPNTTL</sequence>
<dbReference type="InterPro" id="IPR003018">
    <property type="entry name" value="GAF"/>
</dbReference>
<dbReference type="SUPFAM" id="SSF141868">
    <property type="entry name" value="EAL domain-like"/>
    <property type="match status" value="1"/>
</dbReference>
<dbReference type="InterPro" id="IPR001633">
    <property type="entry name" value="EAL_dom"/>
</dbReference>
<dbReference type="AlphaFoldDB" id="A0A5C4MPH6"/>
<dbReference type="SUPFAM" id="SSF55781">
    <property type="entry name" value="GAF domain-like"/>
    <property type="match status" value="1"/>
</dbReference>
<evidence type="ECO:0000313" key="2">
    <source>
        <dbReference type="EMBL" id="TNC47736.1"/>
    </source>
</evidence>
<dbReference type="Gene3D" id="3.30.450.40">
    <property type="match status" value="1"/>
</dbReference>
<dbReference type="SMART" id="SM00052">
    <property type="entry name" value="EAL"/>
    <property type="match status" value="1"/>
</dbReference>
<protein>
    <submittedName>
        <fullName evidence="2">EAL domain-containing protein</fullName>
    </submittedName>
</protein>
<feature type="domain" description="EAL" evidence="1">
    <location>
        <begin position="170"/>
        <end position="410"/>
    </location>
</feature>
<dbReference type="PANTHER" id="PTHR33121:SF76">
    <property type="entry name" value="SIGNALING PROTEIN"/>
    <property type="match status" value="1"/>
</dbReference>
<dbReference type="Gene3D" id="3.20.20.450">
    <property type="entry name" value="EAL domain"/>
    <property type="match status" value="1"/>
</dbReference>
<dbReference type="InterPro" id="IPR029016">
    <property type="entry name" value="GAF-like_dom_sf"/>
</dbReference>
<evidence type="ECO:0000259" key="1">
    <source>
        <dbReference type="PROSITE" id="PS50883"/>
    </source>
</evidence>
<gene>
    <name evidence="2" type="ORF">FHG66_16115</name>
</gene>
<dbReference type="OrthoDB" id="9814202at2"/>
<dbReference type="GO" id="GO:0071111">
    <property type="term" value="F:cyclic-guanylate-specific phosphodiesterase activity"/>
    <property type="evidence" value="ECO:0007669"/>
    <property type="project" value="InterPro"/>
</dbReference>
<dbReference type="PANTHER" id="PTHR33121">
    <property type="entry name" value="CYCLIC DI-GMP PHOSPHODIESTERASE PDEF"/>
    <property type="match status" value="1"/>
</dbReference>
<dbReference type="InterPro" id="IPR050706">
    <property type="entry name" value="Cyclic-di-GMP_PDE-like"/>
</dbReference>
<comment type="caution">
    <text evidence="2">The sequence shown here is derived from an EMBL/GenBank/DDBJ whole genome shotgun (WGS) entry which is preliminary data.</text>
</comment>
<dbReference type="CDD" id="cd01948">
    <property type="entry name" value="EAL"/>
    <property type="match status" value="1"/>
</dbReference>
<dbReference type="SMART" id="SM00065">
    <property type="entry name" value="GAF"/>
    <property type="match status" value="1"/>
</dbReference>
<dbReference type="RefSeq" id="WP_139078081.1">
    <property type="nucleotide sequence ID" value="NZ_VDFU01000023.1"/>
</dbReference>
<dbReference type="PROSITE" id="PS50883">
    <property type="entry name" value="EAL"/>
    <property type="match status" value="1"/>
</dbReference>
<dbReference type="Proteomes" id="UP000305887">
    <property type="component" value="Unassembled WGS sequence"/>
</dbReference>